<evidence type="ECO:0000313" key="3">
    <source>
        <dbReference type="EMBL" id="SQD92705.1"/>
    </source>
</evidence>
<dbReference type="PANTHER" id="PTHR42687:SF1">
    <property type="entry name" value="L-THREONINE 3-DEHYDROGENASE, MITOCHONDRIAL"/>
    <property type="match status" value="1"/>
</dbReference>
<dbReference type="RefSeq" id="WP_122030893.1">
    <property type="nucleotide sequence ID" value="NZ_LS483254.1"/>
</dbReference>
<gene>
    <name evidence="3" type="primary">tdh</name>
    <name evidence="3" type="ORF">BARAN1_0681</name>
</gene>
<protein>
    <submittedName>
        <fullName evidence="3">L-threonine 3-dehydrogenase</fullName>
        <ecNumber evidence="3">1.1.1.103</ecNumber>
    </submittedName>
</protein>
<dbReference type="FunFam" id="3.40.50.720:FF:000077">
    <property type="entry name" value="L-threonine 3-dehydrogenase, mitochondrial"/>
    <property type="match status" value="1"/>
</dbReference>
<evidence type="ECO:0000259" key="2">
    <source>
        <dbReference type="Pfam" id="PF01370"/>
    </source>
</evidence>
<organism evidence="3 4">
    <name type="scientific">Candidatus Bipolaricaulis anaerobius</name>
    <dbReference type="NCBI Taxonomy" id="2026885"/>
    <lineage>
        <taxon>Bacteria</taxon>
        <taxon>Candidatus Bipolaricaulota</taxon>
        <taxon>Candidatus Bipolaricaulia</taxon>
        <taxon>Candidatus Bipolaricaulales</taxon>
        <taxon>Candidatus Bipolaricaulaceae</taxon>
        <taxon>Candidatus Bipolaricaulis</taxon>
    </lineage>
</organism>
<dbReference type="InterPro" id="IPR051225">
    <property type="entry name" value="NAD(P)_epim/dehydratase"/>
</dbReference>
<dbReference type="OrthoDB" id="9779902at2"/>
<dbReference type="Gene3D" id="3.40.50.720">
    <property type="entry name" value="NAD(P)-binding Rossmann-like Domain"/>
    <property type="match status" value="1"/>
</dbReference>
<dbReference type="InterPro" id="IPR036291">
    <property type="entry name" value="NAD(P)-bd_dom_sf"/>
</dbReference>
<dbReference type="EC" id="1.1.1.103" evidence="3"/>
<dbReference type="SUPFAM" id="SSF51735">
    <property type="entry name" value="NAD(P)-binding Rossmann-fold domains"/>
    <property type="match status" value="1"/>
</dbReference>
<dbReference type="PANTHER" id="PTHR42687">
    <property type="entry name" value="L-THREONINE 3-DEHYDROGENASE"/>
    <property type="match status" value="1"/>
</dbReference>
<name>A0A2X3MKM6_9BACT</name>
<dbReference type="EMBL" id="LS483254">
    <property type="protein sequence ID" value="SQD92705.1"/>
    <property type="molecule type" value="Genomic_DNA"/>
</dbReference>
<dbReference type="GO" id="GO:0006567">
    <property type="term" value="P:L-threonine catabolic process"/>
    <property type="evidence" value="ECO:0007669"/>
    <property type="project" value="TreeGrafter"/>
</dbReference>
<dbReference type="Pfam" id="PF01370">
    <property type="entry name" value="Epimerase"/>
    <property type="match status" value="1"/>
</dbReference>
<dbReference type="GO" id="GO:0008743">
    <property type="term" value="F:L-threonine 3-dehydrogenase activity"/>
    <property type="evidence" value="ECO:0007669"/>
    <property type="project" value="UniProtKB-EC"/>
</dbReference>
<dbReference type="KEGG" id="bana:BARAN1_0681"/>
<reference evidence="4" key="1">
    <citation type="submission" date="2018-05" db="EMBL/GenBank/DDBJ databases">
        <authorList>
            <person name="Hao L."/>
        </authorList>
    </citation>
    <scope>NUCLEOTIDE SEQUENCE [LARGE SCALE GENOMIC DNA]</scope>
</reference>
<dbReference type="Proteomes" id="UP000249818">
    <property type="component" value="Chromosome BARAN1"/>
</dbReference>
<keyword evidence="4" id="KW-1185">Reference proteome</keyword>
<proteinExistence type="inferred from homology"/>
<evidence type="ECO:0000256" key="1">
    <source>
        <dbReference type="ARBA" id="ARBA00007637"/>
    </source>
</evidence>
<dbReference type="InterPro" id="IPR001509">
    <property type="entry name" value="Epimerase_deHydtase"/>
</dbReference>
<feature type="domain" description="NAD-dependent epimerase/dehydratase" evidence="2">
    <location>
        <begin position="3"/>
        <end position="240"/>
    </location>
</feature>
<evidence type="ECO:0000313" key="4">
    <source>
        <dbReference type="Proteomes" id="UP000249818"/>
    </source>
</evidence>
<keyword evidence="3" id="KW-0560">Oxidoreductase</keyword>
<dbReference type="AlphaFoldDB" id="A0A2X3MKM6"/>
<comment type="similarity">
    <text evidence="1">Belongs to the NAD(P)-dependent epimerase/dehydratase family.</text>
</comment>
<accession>A0A2X3MKM6</accession>
<sequence length="322" mass="35445">MRILVTGATGQIGSELTLVLRERYGGDAVIAAGHRKPASAALASSGPFVSLDVANRDALARVIREHGIETVYHLAAVLSATGEQHPQRAWDVNVNGLYNLLELARESGIRQIFYPSSIAVFGPRTPRDRTPQDTVLSPTTMYGVTKVTGELLCDYYAHRFGLDIRGLRYPGIISSETPPGGGTTDYAVEMFYPAVEGKPYTCFVREDTMLPMMFMPDCLQAALDLMEAPGAKLRYRTYNISAMSFTAGELAAEIRKHVPGFRVEYVPDFRQAIADSWPRSIDDSAARTDWGWKPRYGLPEMVVEMLAALSRRRAAGCLYPTG</sequence>